<keyword evidence="3" id="KW-1185">Reference proteome</keyword>
<dbReference type="Proteomes" id="UP000199001">
    <property type="component" value="Unassembled WGS sequence"/>
</dbReference>
<gene>
    <name evidence="2" type="ORF">GA0070606_0415</name>
</gene>
<evidence type="ECO:0000313" key="3">
    <source>
        <dbReference type="Proteomes" id="UP000199001"/>
    </source>
</evidence>
<feature type="region of interest" description="Disordered" evidence="1">
    <location>
        <begin position="42"/>
        <end position="68"/>
    </location>
</feature>
<dbReference type="EMBL" id="FMHZ01000002">
    <property type="protein sequence ID" value="SCL44713.1"/>
    <property type="molecule type" value="Genomic_DNA"/>
</dbReference>
<organism evidence="2 3">
    <name type="scientific">Micromonospora citrea</name>
    <dbReference type="NCBI Taxonomy" id="47855"/>
    <lineage>
        <taxon>Bacteria</taxon>
        <taxon>Bacillati</taxon>
        <taxon>Actinomycetota</taxon>
        <taxon>Actinomycetes</taxon>
        <taxon>Micromonosporales</taxon>
        <taxon>Micromonosporaceae</taxon>
        <taxon>Micromonospora</taxon>
    </lineage>
</organism>
<feature type="compositionally biased region" description="Basic and acidic residues" evidence="1">
    <location>
        <begin position="48"/>
        <end position="58"/>
    </location>
</feature>
<reference evidence="3" key="1">
    <citation type="submission" date="2016-06" db="EMBL/GenBank/DDBJ databases">
        <authorList>
            <person name="Varghese N."/>
            <person name="Submissions Spin"/>
        </authorList>
    </citation>
    <scope>NUCLEOTIDE SEQUENCE [LARGE SCALE GENOMIC DNA]</scope>
    <source>
        <strain evidence="3">DSM 43903</strain>
    </source>
</reference>
<proteinExistence type="predicted"/>
<sequence>MRLTGPWLDVAERLKADVGRILDEWSSERVWGLGLHGEPHPTSGWRAEFGRLPRRDPAHWPGGPSPNP</sequence>
<evidence type="ECO:0000256" key="1">
    <source>
        <dbReference type="SAM" id="MobiDB-lite"/>
    </source>
</evidence>
<protein>
    <submittedName>
        <fullName evidence="2">Uncharacterized protein</fullName>
    </submittedName>
</protein>
<name>A0A1C6TST5_9ACTN</name>
<evidence type="ECO:0000313" key="2">
    <source>
        <dbReference type="EMBL" id="SCL44713.1"/>
    </source>
</evidence>
<dbReference type="STRING" id="47855.GA0070606_0415"/>
<dbReference type="AlphaFoldDB" id="A0A1C6TST5"/>
<accession>A0A1C6TST5</accession>